<dbReference type="Proteomes" id="UP000276128">
    <property type="component" value="Unassembled WGS sequence"/>
</dbReference>
<feature type="transmembrane region" description="Helical" evidence="9">
    <location>
        <begin position="110"/>
        <end position="128"/>
    </location>
</feature>
<dbReference type="GO" id="GO:0000155">
    <property type="term" value="F:phosphorelay sensor kinase activity"/>
    <property type="evidence" value="ECO:0007669"/>
    <property type="project" value="InterPro"/>
</dbReference>
<dbReference type="PRINTS" id="PR00344">
    <property type="entry name" value="BCTRLSENSOR"/>
</dbReference>
<feature type="transmembrane region" description="Helical" evidence="9">
    <location>
        <begin position="140"/>
        <end position="161"/>
    </location>
</feature>
<keyword evidence="5" id="KW-0547">Nucleotide-binding</keyword>
<feature type="domain" description="Histidine kinase" evidence="10">
    <location>
        <begin position="215"/>
        <end position="421"/>
    </location>
</feature>
<evidence type="ECO:0000256" key="7">
    <source>
        <dbReference type="ARBA" id="ARBA00022840"/>
    </source>
</evidence>
<evidence type="ECO:0000256" key="9">
    <source>
        <dbReference type="SAM" id="Phobius"/>
    </source>
</evidence>
<dbReference type="InterPro" id="IPR004358">
    <property type="entry name" value="Sig_transdc_His_kin-like_C"/>
</dbReference>
<dbReference type="InterPro" id="IPR003661">
    <property type="entry name" value="HisK_dim/P_dom"/>
</dbReference>
<dbReference type="EMBL" id="RXHU01000066">
    <property type="protein sequence ID" value="RTE07078.1"/>
    <property type="molecule type" value="Genomic_DNA"/>
</dbReference>
<feature type="transmembrane region" description="Helical" evidence="9">
    <location>
        <begin position="44"/>
        <end position="62"/>
    </location>
</feature>
<protein>
    <recommendedName>
        <fullName evidence="2">histidine kinase</fullName>
        <ecNumber evidence="2">2.7.13.3</ecNumber>
    </recommendedName>
</protein>
<dbReference type="InterPro" id="IPR036890">
    <property type="entry name" value="HATPase_C_sf"/>
</dbReference>
<keyword evidence="9" id="KW-0472">Membrane</keyword>
<proteinExistence type="predicted"/>
<evidence type="ECO:0000256" key="4">
    <source>
        <dbReference type="ARBA" id="ARBA00022679"/>
    </source>
</evidence>
<keyword evidence="12" id="KW-1185">Reference proteome</keyword>
<keyword evidence="9" id="KW-0812">Transmembrane</keyword>
<dbReference type="SMART" id="SM00387">
    <property type="entry name" value="HATPase_c"/>
    <property type="match status" value="1"/>
</dbReference>
<evidence type="ECO:0000256" key="8">
    <source>
        <dbReference type="ARBA" id="ARBA00023012"/>
    </source>
</evidence>
<dbReference type="PROSITE" id="PS50109">
    <property type="entry name" value="HIS_KIN"/>
    <property type="match status" value="1"/>
</dbReference>
<dbReference type="InterPro" id="IPR003594">
    <property type="entry name" value="HATPase_dom"/>
</dbReference>
<gene>
    <name evidence="11" type="ORF">EJQ19_21200</name>
</gene>
<organism evidence="11 12">
    <name type="scientific">Paenibacillus whitsoniae</name>
    <dbReference type="NCBI Taxonomy" id="2496558"/>
    <lineage>
        <taxon>Bacteria</taxon>
        <taxon>Bacillati</taxon>
        <taxon>Bacillota</taxon>
        <taxon>Bacilli</taxon>
        <taxon>Bacillales</taxon>
        <taxon>Paenibacillaceae</taxon>
        <taxon>Paenibacillus</taxon>
    </lineage>
</organism>
<dbReference type="SUPFAM" id="SSF55874">
    <property type="entry name" value="ATPase domain of HSP90 chaperone/DNA topoisomerase II/histidine kinase"/>
    <property type="match status" value="1"/>
</dbReference>
<evidence type="ECO:0000256" key="6">
    <source>
        <dbReference type="ARBA" id="ARBA00022777"/>
    </source>
</evidence>
<dbReference type="EC" id="2.7.13.3" evidence="2"/>
<dbReference type="CDD" id="cd00075">
    <property type="entry name" value="HATPase"/>
    <property type="match status" value="1"/>
</dbReference>
<dbReference type="PANTHER" id="PTHR43065">
    <property type="entry name" value="SENSOR HISTIDINE KINASE"/>
    <property type="match status" value="1"/>
</dbReference>
<comment type="catalytic activity">
    <reaction evidence="1">
        <text>ATP + protein L-histidine = ADP + protein N-phospho-L-histidine.</text>
        <dbReference type="EC" id="2.7.13.3"/>
    </reaction>
</comment>
<dbReference type="SMART" id="SM00388">
    <property type="entry name" value="HisKA"/>
    <property type="match status" value="1"/>
</dbReference>
<reference evidence="11 12" key="1">
    <citation type="submission" date="2018-12" db="EMBL/GenBank/DDBJ databases">
        <title>Bacillus ochoae sp. nov., Paenibacillus whitsoniae sp. nov., Paenibacillus spiritus sp. nov. Isolated from the Mars Exploration Rover during spacecraft assembly.</title>
        <authorList>
            <person name="Seuylemezian A."/>
            <person name="Vaishampayan P."/>
        </authorList>
    </citation>
    <scope>NUCLEOTIDE SEQUENCE [LARGE SCALE GENOMIC DNA]</scope>
    <source>
        <strain evidence="11 12">MER 54</strain>
    </source>
</reference>
<evidence type="ECO:0000256" key="5">
    <source>
        <dbReference type="ARBA" id="ARBA00022741"/>
    </source>
</evidence>
<evidence type="ECO:0000313" key="11">
    <source>
        <dbReference type="EMBL" id="RTE07078.1"/>
    </source>
</evidence>
<sequence length="421" mass="47663">MWKGWYLLLYSIIGSELQGLLYFMSAALLHLVLAPHFINQTLRLKLLFGTILLLFSLLYWNFAGSDPFVYSLQMLPVSIIMVSLTLGPLRTFMTWVALNAGCLYVLGDQFVPALLSSSFLLLCAVLLHKRLTKLSFPYKISYATCIMFIYQLLYAPFSAYLTSYASLYVQYTIIFAILSLWIMVALLESVHRYKVQREQLLELERNRMLVESTATISHEIRNSLTTTRGFLQLLAQPELTFEKKKYAEHAISGVEQAASLLEEFLTYAKPSTSLREQLDIREELESTVRFMMPYANDANVSIDISHEYDAPLYILGESQKLRQCLINLIKNAIESMPTGGTLSLRTLKYANTVQISIMDTGIGMSNKQLKSLGKPFYTTKENGTGLGLVIVMSIIRKMNGKISFSSSLNHGTNCSILFQLK</sequence>
<dbReference type="GO" id="GO:0005524">
    <property type="term" value="F:ATP binding"/>
    <property type="evidence" value="ECO:0007669"/>
    <property type="project" value="UniProtKB-KW"/>
</dbReference>
<dbReference type="Gene3D" id="3.30.565.10">
    <property type="entry name" value="Histidine kinase-like ATPase, C-terminal domain"/>
    <property type="match status" value="1"/>
</dbReference>
<dbReference type="Gene3D" id="1.10.287.130">
    <property type="match status" value="1"/>
</dbReference>
<accession>A0A3S0C770</accession>
<keyword evidence="6 11" id="KW-0418">Kinase</keyword>
<feature type="transmembrane region" description="Helical" evidence="9">
    <location>
        <begin position="74"/>
        <end position="98"/>
    </location>
</feature>
<keyword evidence="8" id="KW-0902">Two-component regulatory system</keyword>
<dbReference type="Pfam" id="PF02518">
    <property type="entry name" value="HATPase_c"/>
    <property type="match status" value="1"/>
</dbReference>
<dbReference type="Pfam" id="PF00512">
    <property type="entry name" value="HisKA"/>
    <property type="match status" value="1"/>
</dbReference>
<evidence type="ECO:0000256" key="2">
    <source>
        <dbReference type="ARBA" id="ARBA00012438"/>
    </source>
</evidence>
<feature type="transmembrane region" description="Helical" evidence="9">
    <location>
        <begin position="167"/>
        <end position="187"/>
    </location>
</feature>
<dbReference type="AlphaFoldDB" id="A0A3S0C770"/>
<dbReference type="SUPFAM" id="SSF47384">
    <property type="entry name" value="Homodimeric domain of signal transducing histidine kinase"/>
    <property type="match status" value="1"/>
</dbReference>
<dbReference type="InterPro" id="IPR005467">
    <property type="entry name" value="His_kinase_dom"/>
</dbReference>
<dbReference type="InterPro" id="IPR036097">
    <property type="entry name" value="HisK_dim/P_sf"/>
</dbReference>
<evidence type="ECO:0000313" key="12">
    <source>
        <dbReference type="Proteomes" id="UP000276128"/>
    </source>
</evidence>
<keyword evidence="7" id="KW-0067">ATP-binding</keyword>
<name>A0A3S0C770_9BACL</name>
<dbReference type="CDD" id="cd00082">
    <property type="entry name" value="HisKA"/>
    <property type="match status" value="1"/>
</dbReference>
<comment type="caution">
    <text evidence="11">The sequence shown here is derived from an EMBL/GenBank/DDBJ whole genome shotgun (WGS) entry which is preliminary data.</text>
</comment>
<evidence type="ECO:0000256" key="3">
    <source>
        <dbReference type="ARBA" id="ARBA00022553"/>
    </source>
</evidence>
<dbReference type="PANTHER" id="PTHR43065:SF46">
    <property type="entry name" value="C4-DICARBOXYLATE TRANSPORT SENSOR PROTEIN DCTB"/>
    <property type="match status" value="1"/>
</dbReference>
<keyword evidence="3" id="KW-0597">Phosphoprotein</keyword>
<keyword evidence="4" id="KW-0808">Transferase</keyword>
<keyword evidence="9" id="KW-1133">Transmembrane helix</keyword>
<evidence type="ECO:0000256" key="1">
    <source>
        <dbReference type="ARBA" id="ARBA00000085"/>
    </source>
</evidence>
<evidence type="ECO:0000259" key="10">
    <source>
        <dbReference type="PROSITE" id="PS50109"/>
    </source>
</evidence>